<feature type="transmembrane region" description="Helical" evidence="2">
    <location>
        <begin position="631"/>
        <end position="653"/>
    </location>
</feature>
<dbReference type="Proteomes" id="UP000662111">
    <property type="component" value="Unassembled WGS sequence"/>
</dbReference>
<dbReference type="EMBL" id="BMLB01000003">
    <property type="protein sequence ID" value="GGK67083.1"/>
    <property type="molecule type" value="Genomic_DNA"/>
</dbReference>
<dbReference type="SUPFAM" id="SSF53448">
    <property type="entry name" value="Nucleotide-diphospho-sugar transferases"/>
    <property type="match status" value="1"/>
</dbReference>
<feature type="transmembrane region" description="Helical" evidence="2">
    <location>
        <begin position="763"/>
        <end position="784"/>
    </location>
</feature>
<keyword evidence="2" id="KW-0472">Membrane</keyword>
<keyword evidence="2" id="KW-0812">Transmembrane</keyword>
<dbReference type="PANTHER" id="PTHR43685:SF3">
    <property type="entry name" value="SLR2126 PROTEIN"/>
    <property type="match status" value="1"/>
</dbReference>
<keyword evidence="2" id="KW-1133">Transmembrane helix</keyword>
<feature type="transmembrane region" description="Helical" evidence="2">
    <location>
        <begin position="506"/>
        <end position="526"/>
    </location>
</feature>
<dbReference type="PANTHER" id="PTHR43685">
    <property type="entry name" value="GLYCOSYLTRANSFERASE"/>
    <property type="match status" value="1"/>
</dbReference>
<feature type="transmembrane region" description="Helical" evidence="2">
    <location>
        <begin position="408"/>
        <end position="428"/>
    </location>
</feature>
<sequence>MTSSTTVSRPAPGTRPGRARVDDVTVVVLTHPHGPPLDDLLDALAGQRRRPQRLLVTGLDPEGEELARAHEHPLVARDRVPLLVRDPLPLDRHEVEAGEPALWRVVEDAREALPVHADHWIWLLQDDSLPEPGALEALVGAVRRNSRVGVVGPKLVRLDDPRLLVGVGHHLTVGGRAADLRQAALVDQGQLDRRQDVLGVPLAGSLVRSDLLTEAGGLDPAFGGDGVAGLDLGWRTHLLGQRVVVAPDAVVRQGDAGLGVVDPRRTRVRQRQLALSRGSVWSAPWRALGIALSSTLAALVLLLVKRPREAGDEWADVRAVLRPGRGLGARMRFRSRRTVRPRDLRGLFVPAASGWRSTLDTVGEAVDPRDRTARERALNQHRRSGGTDTGPVSEEFAELDAEGARRRLWSWPLALALLGAVALTGWRWRDLLPALAPHGPGVTGGELGSAHTGSAGLWRSALDGWRGDGLGHDRVAEPWLLPLSAVTRLVEAVGGPDFAPATAGVALGWLLVACVPAAVLTAYLALRRVSRRRWLRAGLALGWAGLAPLTAAVGEGRVGPAVVHVLAPLLLAGYAVSATRAGGVRRTAAVFATVIGVTLAVQWVPPVLVPATLGGLALLVLGRGSARWRGAALAVLPWTLLLPWLPAVVGAPVRLLGGAGATLAGPDFPSGPEAWQVLLLQTGPVDGASLAATPWVTWLTVPLWLAALGALLTRGRAVRRATVLVAAAVVLVGTAMLLPRLALGTLPPGHTEQGEVVTTWPGTMLSLAGAALLLAAGLGLDRLLRVAGRIHAQRRRRLEEGRSSTGATDAGHGAPVPSWLRGPGASAAAVGAVALVVLGALVPLGLTTVREALPLVAAADPLPAVAAEQARGPAAVRTLVLAPVEEGAADPAGEEAQTRSLDVDLRGDEPEPARILRDRAAELATGVPAAGRLADAASAVAGEAAPTEAVAALHDLAVGYVLVEADARHPLVTQVDSLPGLSRVSSPEGQVLWRMTDNDAARVRVAGPDGRTLQRLDVTGPHAAASGQVQDLPEGAALRVSEGQGWHRQATVHVDDRPVVIQPDGRVDLPTGTHQVDVAVRTPLLAWHVLALVLGVVIAFLALPFGRVEADREEEVR</sequence>
<feature type="transmembrane region" description="Helical" evidence="2">
    <location>
        <begin position="607"/>
        <end position="624"/>
    </location>
</feature>
<evidence type="ECO:0000256" key="2">
    <source>
        <dbReference type="SAM" id="Phobius"/>
    </source>
</evidence>
<evidence type="ECO:0008006" key="5">
    <source>
        <dbReference type="Google" id="ProtNLM"/>
    </source>
</evidence>
<feature type="transmembrane region" description="Helical" evidence="2">
    <location>
        <begin position="827"/>
        <end position="846"/>
    </location>
</feature>
<feature type="transmembrane region" description="Helical" evidence="2">
    <location>
        <begin position="558"/>
        <end position="576"/>
    </location>
</feature>
<gene>
    <name evidence="3" type="ORF">GCM10011509_14290</name>
</gene>
<comment type="caution">
    <text evidence="3">The sequence shown here is derived from an EMBL/GenBank/DDBJ whole genome shotgun (WGS) entry which is preliminary data.</text>
</comment>
<accession>A0ABQ2F6V4</accession>
<organism evidence="3 4">
    <name type="scientific">Ornithinimicrobium pekingense</name>
    <dbReference type="NCBI Taxonomy" id="384677"/>
    <lineage>
        <taxon>Bacteria</taxon>
        <taxon>Bacillati</taxon>
        <taxon>Actinomycetota</taxon>
        <taxon>Actinomycetes</taxon>
        <taxon>Micrococcales</taxon>
        <taxon>Ornithinimicrobiaceae</taxon>
        <taxon>Ornithinimicrobium</taxon>
    </lineage>
</organism>
<protein>
    <recommendedName>
        <fullName evidence="5">Glycosyltransferase family 2 protein</fullName>
    </recommendedName>
</protein>
<dbReference type="Pfam" id="PF13641">
    <property type="entry name" value="Glyco_tranf_2_3"/>
    <property type="match status" value="1"/>
</dbReference>
<name>A0ABQ2F6V4_9MICO</name>
<evidence type="ECO:0000313" key="4">
    <source>
        <dbReference type="Proteomes" id="UP000662111"/>
    </source>
</evidence>
<evidence type="ECO:0000256" key="1">
    <source>
        <dbReference type="SAM" id="MobiDB-lite"/>
    </source>
</evidence>
<feature type="region of interest" description="Disordered" evidence="1">
    <location>
        <begin position="795"/>
        <end position="817"/>
    </location>
</feature>
<feature type="transmembrane region" description="Helical" evidence="2">
    <location>
        <begin position="724"/>
        <end position="743"/>
    </location>
</feature>
<reference evidence="4" key="1">
    <citation type="journal article" date="2019" name="Int. J. Syst. Evol. Microbiol.">
        <title>The Global Catalogue of Microorganisms (GCM) 10K type strain sequencing project: providing services to taxonomists for standard genome sequencing and annotation.</title>
        <authorList>
            <consortium name="The Broad Institute Genomics Platform"/>
            <consortium name="The Broad Institute Genome Sequencing Center for Infectious Disease"/>
            <person name="Wu L."/>
            <person name="Ma J."/>
        </authorList>
    </citation>
    <scope>NUCLEOTIDE SEQUENCE [LARGE SCALE GENOMIC DNA]</scope>
    <source>
        <strain evidence="4">CGMCC 1.5362</strain>
    </source>
</reference>
<feature type="transmembrane region" description="Helical" evidence="2">
    <location>
        <begin position="1084"/>
        <end position="1103"/>
    </location>
</feature>
<feature type="transmembrane region" description="Helical" evidence="2">
    <location>
        <begin position="285"/>
        <end position="304"/>
    </location>
</feature>
<dbReference type="RefSeq" id="WP_022923133.1">
    <property type="nucleotide sequence ID" value="NZ_BMLB01000003.1"/>
</dbReference>
<dbReference type="InterPro" id="IPR050834">
    <property type="entry name" value="Glycosyltransf_2"/>
</dbReference>
<dbReference type="Gene3D" id="3.90.550.10">
    <property type="entry name" value="Spore Coat Polysaccharide Biosynthesis Protein SpsA, Chain A"/>
    <property type="match status" value="1"/>
</dbReference>
<feature type="transmembrane region" description="Helical" evidence="2">
    <location>
        <begin position="695"/>
        <end position="712"/>
    </location>
</feature>
<evidence type="ECO:0000313" key="3">
    <source>
        <dbReference type="EMBL" id="GGK67083.1"/>
    </source>
</evidence>
<dbReference type="InterPro" id="IPR029044">
    <property type="entry name" value="Nucleotide-diphossugar_trans"/>
</dbReference>
<proteinExistence type="predicted"/>
<keyword evidence="4" id="KW-1185">Reference proteome</keyword>